<dbReference type="GO" id="GO:0003824">
    <property type="term" value="F:catalytic activity"/>
    <property type="evidence" value="ECO:0007669"/>
    <property type="project" value="InterPro"/>
</dbReference>
<sequence length="305" mass="34702">MKVLSWNVQGAFPYYTPIERIENQIQYIRESAEYPDIIALNEVNRFRRDMWVDELTDLGYTELVHTLDWAEELGESDVPPHQDFNHVNGNLTAVHKSSHVHSLTRLSPSIRNGPWDGADLKDWDTNMPEKILHATVELADSTLDIWNVRAVPGSMHGEEKIKILNNTYNRIRRGCQSPCLLTGDFNAPDRELADGTLIPWRNDQGGDIADKWVTAERNILRGLEDNGMVDVFREQHGYGDLDILDVSHATQTDDPLAVPPADVEGKRFDHLIASHDLHPEACWYDHDGFRCSDHAPLIAELRPES</sequence>
<dbReference type="OrthoDB" id="338669at2157"/>
<gene>
    <name evidence="2" type="ORF">DM868_02515</name>
</gene>
<dbReference type="InterPro" id="IPR036691">
    <property type="entry name" value="Endo/exonu/phosph_ase_sf"/>
</dbReference>
<dbReference type="EMBL" id="QKNX01000001">
    <property type="protein sequence ID" value="TKR27972.1"/>
    <property type="molecule type" value="Genomic_DNA"/>
</dbReference>
<evidence type="ECO:0000313" key="2">
    <source>
        <dbReference type="EMBL" id="TKR27972.1"/>
    </source>
</evidence>
<dbReference type="RefSeq" id="WP_137275272.1">
    <property type="nucleotide sequence ID" value="NZ_QKNX01000001.1"/>
</dbReference>
<evidence type="ECO:0000313" key="3">
    <source>
        <dbReference type="Proteomes" id="UP000308037"/>
    </source>
</evidence>
<reference evidence="2 3" key="1">
    <citation type="submission" date="2019-04" db="EMBL/GenBank/DDBJ databases">
        <title>Natronomonas sp. F20-122 a newhaloarchaeon isolated from a saline saltern of Isla Bacuta, Huelva, Spain.</title>
        <authorList>
            <person name="Duran-Viseras A."/>
            <person name="Sanchez-Porro C."/>
            <person name="Ventosa A."/>
        </authorList>
    </citation>
    <scope>NUCLEOTIDE SEQUENCE [LARGE SCALE GENOMIC DNA]</scope>
    <source>
        <strain evidence="2 3">F20-122</strain>
    </source>
</reference>
<feature type="domain" description="Endonuclease/exonuclease/phosphatase" evidence="1">
    <location>
        <begin position="4"/>
        <end position="294"/>
    </location>
</feature>
<dbReference type="Proteomes" id="UP000308037">
    <property type="component" value="Unassembled WGS sequence"/>
</dbReference>
<keyword evidence="3" id="KW-1185">Reference proteome</keyword>
<dbReference type="SUPFAM" id="SSF56219">
    <property type="entry name" value="DNase I-like"/>
    <property type="match status" value="1"/>
</dbReference>
<dbReference type="InterPro" id="IPR005135">
    <property type="entry name" value="Endo/exonuclease/phosphatase"/>
</dbReference>
<name>A0A4U5JF33_9EURY</name>
<dbReference type="Gene3D" id="3.60.10.10">
    <property type="entry name" value="Endonuclease/exonuclease/phosphatase"/>
    <property type="match status" value="1"/>
</dbReference>
<evidence type="ECO:0000259" key="1">
    <source>
        <dbReference type="Pfam" id="PF03372"/>
    </source>
</evidence>
<comment type="caution">
    <text evidence="2">The sequence shown here is derived from an EMBL/GenBank/DDBJ whole genome shotgun (WGS) entry which is preliminary data.</text>
</comment>
<proteinExistence type="predicted"/>
<protein>
    <recommendedName>
        <fullName evidence="1">Endonuclease/exonuclease/phosphatase domain-containing protein</fullName>
    </recommendedName>
</protein>
<accession>A0A4U5JF33</accession>
<dbReference type="AlphaFoldDB" id="A0A4U5JF33"/>
<organism evidence="2 3">
    <name type="scientific">Natronomonas salsuginis</name>
    <dbReference type="NCBI Taxonomy" id="2217661"/>
    <lineage>
        <taxon>Archaea</taxon>
        <taxon>Methanobacteriati</taxon>
        <taxon>Methanobacteriota</taxon>
        <taxon>Stenosarchaea group</taxon>
        <taxon>Halobacteria</taxon>
        <taxon>Halobacteriales</taxon>
        <taxon>Natronomonadaceae</taxon>
        <taxon>Natronomonas</taxon>
    </lineage>
</organism>
<dbReference type="Pfam" id="PF03372">
    <property type="entry name" value="Exo_endo_phos"/>
    <property type="match status" value="1"/>
</dbReference>